<keyword evidence="1" id="KW-0732">Signal</keyword>
<evidence type="ECO:0000313" key="2">
    <source>
        <dbReference type="EMBL" id="QDT98652.1"/>
    </source>
</evidence>
<evidence type="ECO:0000313" key="4">
    <source>
        <dbReference type="Proteomes" id="UP000318384"/>
    </source>
</evidence>
<reference evidence="4 5" key="1">
    <citation type="submission" date="2019-03" db="EMBL/GenBank/DDBJ databases">
        <title>Deep-cultivation of Planctomycetes and their phenomic and genomic characterization uncovers novel biology.</title>
        <authorList>
            <person name="Wiegand S."/>
            <person name="Jogler M."/>
            <person name="Boedeker C."/>
            <person name="Pinto D."/>
            <person name="Vollmers J."/>
            <person name="Rivas-Marin E."/>
            <person name="Kohn T."/>
            <person name="Peeters S.H."/>
            <person name="Heuer A."/>
            <person name="Rast P."/>
            <person name="Oberbeckmann S."/>
            <person name="Bunk B."/>
            <person name="Jeske O."/>
            <person name="Meyerdierks A."/>
            <person name="Storesund J.E."/>
            <person name="Kallscheuer N."/>
            <person name="Luecker S."/>
            <person name="Lage O.M."/>
            <person name="Pohl T."/>
            <person name="Merkel B.J."/>
            <person name="Hornburger P."/>
            <person name="Mueller R.-W."/>
            <person name="Bruemmer F."/>
            <person name="Labrenz M."/>
            <person name="Spormann A.M."/>
            <person name="Op den Camp H."/>
            <person name="Overmann J."/>
            <person name="Amann R."/>
            <person name="Jetten M.S.M."/>
            <person name="Mascher T."/>
            <person name="Medema M.H."/>
            <person name="Devos D.P."/>
            <person name="Kaster A.-K."/>
            <person name="Ovreas L."/>
            <person name="Rohde M."/>
            <person name="Galperin M.Y."/>
            <person name="Jogler C."/>
        </authorList>
    </citation>
    <scope>NUCLEOTIDE SEQUENCE [LARGE SCALE GENOMIC DNA]</scope>
    <source>
        <strain evidence="2 5">V144</strain>
        <strain evidence="3 4">V202</strain>
    </source>
</reference>
<dbReference type="Proteomes" id="UP000318704">
    <property type="component" value="Chromosome"/>
</dbReference>
<proteinExistence type="predicted"/>
<keyword evidence="4" id="KW-1185">Reference proteome</keyword>
<accession>A0A517W071</accession>
<feature type="chain" id="PRO_5041550268" description="Thioredoxin domain-containing protein" evidence="1">
    <location>
        <begin position="23"/>
        <end position="184"/>
    </location>
</feature>
<organism evidence="2 5">
    <name type="scientific">Gimesia aquarii</name>
    <dbReference type="NCBI Taxonomy" id="2527964"/>
    <lineage>
        <taxon>Bacteria</taxon>
        <taxon>Pseudomonadati</taxon>
        <taxon>Planctomycetota</taxon>
        <taxon>Planctomycetia</taxon>
        <taxon>Planctomycetales</taxon>
        <taxon>Planctomycetaceae</taxon>
        <taxon>Gimesia</taxon>
    </lineage>
</organism>
<evidence type="ECO:0008006" key="6">
    <source>
        <dbReference type="Google" id="ProtNLM"/>
    </source>
</evidence>
<feature type="signal peptide" evidence="1">
    <location>
        <begin position="1"/>
        <end position="22"/>
    </location>
</feature>
<gene>
    <name evidence="2" type="ORF">V144x_41590</name>
    <name evidence="3" type="ORF">V202x_33230</name>
</gene>
<dbReference type="AlphaFoldDB" id="A0A517W071"/>
<dbReference type="EMBL" id="CP037422">
    <property type="protein sequence ID" value="QDU09926.1"/>
    <property type="molecule type" value="Genomic_DNA"/>
</dbReference>
<name>A0A517W071_9PLAN</name>
<evidence type="ECO:0000313" key="3">
    <source>
        <dbReference type="EMBL" id="QDU09926.1"/>
    </source>
</evidence>
<dbReference type="Proteomes" id="UP000318384">
    <property type="component" value="Chromosome"/>
</dbReference>
<sequence length="184" mass="19712" precursor="true">MKRLLTLSVAMMFVAASSISSAAELKSGIEVGGRPGAYTVNDCTGPNAGKSLCYRCSYGGRPVVNIFAREIDGNVEDLIAQIDEKVGANKDQKMAAFVVHLTDDADKSSAALKKVANAKKIKNTPLTNFEGEAGPSSYKISKDADVTVLMWVKGKVKVNHSFKKGDLSKDKIKKVVNDTSKILN</sequence>
<dbReference type="RefSeq" id="WP_232098524.1">
    <property type="nucleotide sequence ID" value="NZ_CP037422.1"/>
</dbReference>
<accession>A0A517WXE1</accession>
<evidence type="ECO:0000256" key="1">
    <source>
        <dbReference type="SAM" id="SignalP"/>
    </source>
</evidence>
<protein>
    <recommendedName>
        <fullName evidence="6">Thioredoxin domain-containing protein</fullName>
    </recommendedName>
</protein>
<dbReference type="KEGG" id="gaw:V144x_41590"/>
<dbReference type="EMBL" id="CP037920">
    <property type="protein sequence ID" value="QDT98652.1"/>
    <property type="molecule type" value="Genomic_DNA"/>
</dbReference>
<evidence type="ECO:0000313" key="5">
    <source>
        <dbReference type="Proteomes" id="UP000318704"/>
    </source>
</evidence>